<sequence>MENWLIKRAKLDPNKVALILEHADFTFQELNSCVQLFASKLFTSGIRKNDPIALFSDNCFNGYVAILALQQLGARIIMLDTELSFDSLDYQINDCKPKTILISDSAPTAEIKKVAWNQTMISDILSLNKSSDYHPITEFDNNQVASILYTPNHNDNNDIGVMLTYGNYFFSAMGTSLNLGVNQEDIWILTVPIFNTPGFSIIMRSLIYGIAVYLIDGFNVEQLNKALINERATIISLTPSMLRELLNALPQGQNYNSKFRCVFLGYGLVDNWTLLRCNMLGIPVLQSYGMTETTSNIAALSFNDAENKAGSCGQPFFTEQIRIAEINQDNIGSIEVKSPTIAIGYLNKQQLYRSRFTKDGFFKTGDMGYLDEDNFLYLKGRKEELIYRGNKIIYPKEVENTYRSINGINDICIVGSPNGGDDQVPVAYLELQKNAYLSSATLKEFGRHNLIDYQIPVEFRLIDKMPKTTSGKILHTKLLQLNYKII</sequence>
<dbReference type="Proteomes" id="UP000234653">
    <property type="component" value="Chromosome"/>
</dbReference>
<dbReference type="InterPro" id="IPR000873">
    <property type="entry name" value="AMP-dep_synth/lig_dom"/>
</dbReference>
<evidence type="ECO:0000259" key="3">
    <source>
        <dbReference type="Pfam" id="PF00501"/>
    </source>
</evidence>
<dbReference type="InterPro" id="IPR042099">
    <property type="entry name" value="ANL_N_sf"/>
</dbReference>
<reference evidence="5 6" key="1">
    <citation type="submission" date="2016-12" db="EMBL/GenBank/DDBJ databases">
        <title>The whole genome sequencing and assembly of Lactobacillus alimentarius DSM 20249T strain.</title>
        <authorList>
            <person name="Lee Y.-J."/>
            <person name="Yi H."/>
            <person name="Bahn Y.-S."/>
            <person name="Kim J.F."/>
            <person name="Lee D.-W."/>
        </authorList>
    </citation>
    <scope>NUCLEOTIDE SEQUENCE [LARGE SCALE GENOMIC DNA]</scope>
    <source>
        <strain evidence="5 6">DSM 20249</strain>
    </source>
</reference>
<organism evidence="5 6">
    <name type="scientific">Companilactobacillus alimentarius DSM 20249</name>
    <dbReference type="NCBI Taxonomy" id="1423720"/>
    <lineage>
        <taxon>Bacteria</taxon>
        <taxon>Bacillati</taxon>
        <taxon>Bacillota</taxon>
        <taxon>Bacilli</taxon>
        <taxon>Lactobacillales</taxon>
        <taxon>Lactobacillaceae</taxon>
        <taxon>Companilactobacillus</taxon>
    </lineage>
</organism>
<dbReference type="PANTHER" id="PTHR43201">
    <property type="entry name" value="ACYL-COA SYNTHETASE"/>
    <property type="match status" value="1"/>
</dbReference>
<dbReference type="PANTHER" id="PTHR43201:SF5">
    <property type="entry name" value="MEDIUM-CHAIN ACYL-COA LIGASE ACSF2, MITOCHONDRIAL"/>
    <property type="match status" value="1"/>
</dbReference>
<evidence type="ECO:0000259" key="4">
    <source>
        <dbReference type="Pfam" id="PF13193"/>
    </source>
</evidence>
<dbReference type="RefSeq" id="WP_057737643.1">
    <property type="nucleotide sequence ID" value="NZ_AZDQ01000006.1"/>
</dbReference>
<dbReference type="Pfam" id="PF00501">
    <property type="entry name" value="AMP-binding"/>
    <property type="match status" value="1"/>
</dbReference>
<evidence type="ECO:0000313" key="6">
    <source>
        <dbReference type="Proteomes" id="UP000234653"/>
    </source>
</evidence>
<dbReference type="InterPro" id="IPR025110">
    <property type="entry name" value="AMP-bd_C"/>
</dbReference>
<accession>A0A2K9HMQ1</accession>
<dbReference type="InterPro" id="IPR045851">
    <property type="entry name" value="AMP-bd_C_sf"/>
</dbReference>
<dbReference type="STRING" id="1423720.FC67_GL000074"/>
<dbReference type="GO" id="GO:0031956">
    <property type="term" value="F:medium-chain fatty acid-CoA ligase activity"/>
    <property type="evidence" value="ECO:0007669"/>
    <property type="project" value="TreeGrafter"/>
</dbReference>
<comment type="similarity">
    <text evidence="1">Belongs to the ATP-dependent AMP-binding enzyme family.</text>
</comment>
<evidence type="ECO:0000256" key="1">
    <source>
        <dbReference type="ARBA" id="ARBA00006432"/>
    </source>
</evidence>
<evidence type="ECO:0000313" key="5">
    <source>
        <dbReference type="EMBL" id="AUI72495.1"/>
    </source>
</evidence>
<evidence type="ECO:0000256" key="2">
    <source>
        <dbReference type="ARBA" id="ARBA00022598"/>
    </source>
</evidence>
<protein>
    <submittedName>
        <fullName evidence="5">2-succinylbenzoate-CoA ligase</fullName>
    </submittedName>
</protein>
<keyword evidence="2 5" id="KW-0436">Ligase</keyword>
<dbReference type="Gene3D" id="3.40.50.12780">
    <property type="entry name" value="N-terminal domain of ligase-like"/>
    <property type="match status" value="1"/>
</dbReference>
<feature type="domain" description="AMP-binding enzyme C-terminal" evidence="4">
    <location>
        <begin position="397"/>
        <end position="472"/>
    </location>
</feature>
<dbReference type="EMBL" id="CP018867">
    <property type="protein sequence ID" value="AUI72495.1"/>
    <property type="molecule type" value="Genomic_DNA"/>
</dbReference>
<gene>
    <name evidence="5" type="ORF">LA20249_10010</name>
</gene>
<name>A0A2K9HMQ1_9LACO</name>
<dbReference type="OrthoDB" id="9762242at2"/>
<dbReference type="GO" id="GO:0006631">
    <property type="term" value="P:fatty acid metabolic process"/>
    <property type="evidence" value="ECO:0007669"/>
    <property type="project" value="TreeGrafter"/>
</dbReference>
<keyword evidence="6" id="KW-1185">Reference proteome</keyword>
<dbReference type="Pfam" id="PF13193">
    <property type="entry name" value="AMP-binding_C"/>
    <property type="match status" value="1"/>
</dbReference>
<dbReference type="Gene3D" id="3.30.300.30">
    <property type="match status" value="1"/>
</dbReference>
<dbReference type="KEGG" id="lali:LA20249_10010"/>
<dbReference type="SUPFAM" id="SSF56801">
    <property type="entry name" value="Acetyl-CoA synthetase-like"/>
    <property type="match status" value="1"/>
</dbReference>
<proteinExistence type="inferred from homology"/>
<dbReference type="AlphaFoldDB" id="A0A2K9HMQ1"/>
<feature type="domain" description="AMP-dependent synthetase/ligase" evidence="3">
    <location>
        <begin position="7"/>
        <end position="346"/>
    </location>
</feature>